<evidence type="ECO:0000256" key="1">
    <source>
        <dbReference type="SAM" id="MobiDB-lite"/>
    </source>
</evidence>
<dbReference type="Proteomes" id="UP001366166">
    <property type="component" value="Chromosome"/>
</dbReference>
<evidence type="ECO:0000256" key="2">
    <source>
        <dbReference type="SAM" id="SignalP"/>
    </source>
</evidence>
<feature type="region of interest" description="Disordered" evidence="1">
    <location>
        <begin position="103"/>
        <end position="141"/>
    </location>
</feature>
<protein>
    <recommendedName>
        <fullName evidence="5">Tetratricopeptide repeat protein</fullName>
    </recommendedName>
</protein>
<keyword evidence="4" id="KW-1185">Reference proteome</keyword>
<keyword evidence="2" id="KW-0732">Signal</keyword>
<dbReference type="RefSeq" id="WP_338600527.1">
    <property type="nucleotide sequence ID" value="NZ_AP028679.1"/>
</dbReference>
<name>A0AAU9F453_9BACT</name>
<evidence type="ECO:0000313" key="4">
    <source>
        <dbReference type="Proteomes" id="UP001366166"/>
    </source>
</evidence>
<dbReference type="AlphaFoldDB" id="A0AAU9F453"/>
<feature type="chain" id="PRO_5043347523" description="Tetratricopeptide repeat protein" evidence="2">
    <location>
        <begin position="24"/>
        <end position="141"/>
    </location>
</feature>
<accession>A0AAU9F453</accession>
<feature type="signal peptide" evidence="2">
    <location>
        <begin position="1"/>
        <end position="23"/>
    </location>
</feature>
<dbReference type="KEGG" id="dmp:FAK_27830"/>
<proteinExistence type="predicted"/>
<reference evidence="4" key="1">
    <citation type="journal article" date="2023" name="Arch. Microbiol.">
        <title>Desulfoferula mesophilus gen. nov. sp. nov., a mesophilic sulfate-reducing bacterium isolated from a brackish lake sediment.</title>
        <authorList>
            <person name="Watanabe T."/>
            <person name="Yabe T."/>
            <person name="Tsuji J.M."/>
            <person name="Fukui M."/>
        </authorList>
    </citation>
    <scope>NUCLEOTIDE SEQUENCE [LARGE SCALE GENOMIC DNA]</scope>
    <source>
        <strain evidence="4">12FAK</strain>
    </source>
</reference>
<evidence type="ECO:0008006" key="5">
    <source>
        <dbReference type="Google" id="ProtNLM"/>
    </source>
</evidence>
<organism evidence="3 4">
    <name type="scientific">Desulfoferula mesophila</name>
    <dbReference type="NCBI Taxonomy" id="3058419"/>
    <lineage>
        <taxon>Bacteria</taxon>
        <taxon>Pseudomonadati</taxon>
        <taxon>Thermodesulfobacteriota</taxon>
        <taxon>Desulfarculia</taxon>
        <taxon>Desulfarculales</taxon>
        <taxon>Desulfarculaceae</taxon>
        <taxon>Desulfoferula</taxon>
    </lineage>
</organism>
<evidence type="ECO:0000313" key="3">
    <source>
        <dbReference type="EMBL" id="BEQ15717.1"/>
    </source>
</evidence>
<dbReference type="EMBL" id="AP028679">
    <property type="protein sequence ID" value="BEQ15717.1"/>
    <property type="molecule type" value="Genomic_DNA"/>
</dbReference>
<gene>
    <name evidence="3" type="ORF">FAK_27830</name>
</gene>
<feature type="compositionally biased region" description="Low complexity" evidence="1">
    <location>
        <begin position="106"/>
        <end position="120"/>
    </location>
</feature>
<sequence>MKSKRLVMVFGLVAALALGLALAVPAETAKPNGCLDKKLCAEKLRFGKQAFERGAYGTAKAYFKQAVVADPTSTAAWAYYDLTVMYDVALQVQKAGQVKVSGAPVPGAAPQATPSAAAPSAAPPAPKSSPKPAIVIQDEGC</sequence>